<dbReference type="InterPro" id="IPR007398">
    <property type="entry name" value="BioG"/>
</dbReference>
<comment type="caution">
    <text evidence="2">The sequence shown here is derived from an EMBL/GenBank/DDBJ whole genome shotgun (WGS) entry which is preliminary data.</text>
</comment>
<evidence type="ECO:0000313" key="2">
    <source>
        <dbReference type="EMBL" id="NVO25154.1"/>
    </source>
</evidence>
<dbReference type="Proteomes" id="UP000592216">
    <property type="component" value="Unassembled WGS sequence"/>
</dbReference>
<keyword evidence="1" id="KW-0812">Transmembrane</keyword>
<organism evidence="2 3">
    <name type="scientific">Donghicola mangrovi</name>
    <dbReference type="NCBI Taxonomy" id="2729614"/>
    <lineage>
        <taxon>Bacteria</taxon>
        <taxon>Pseudomonadati</taxon>
        <taxon>Pseudomonadota</taxon>
        <taxon>Alphaproteobacteria</taxon>
        <taxon>Rhodobacterales</taxon>
        <taxon>Roseobacteraceae</taxon>
        <taxon>Donghicola</taxon>
    </lineage>
</organism>
<evidence type="ECO:0000256" key="1">
    <source>
        <dbReference type="SAM" id="Phobius"/>
    </source>
</evidence>
<dbReference type="AlphaFoldDB" id="A0A850Q8A9"/>
<dbReference type="RefSeq" id="WP_177158711.1">
    <property type="nucleotide sequence ID" value="NZ_JABCJE010000011.1"/>
</dbReference>
<protein>
    <submittedName>
        <fullName evidence="2">DUF452 family protein</fullName>
    </submittedName>
</protein>
<dbReference type="Pfam" id="PF04301">
    <property type="entry name" value="BioG"/>
    <property type="match status" value="1"/>
</dbReference>
<keyword evidence="1" id="KW-1133">Transmembrane helix</keyword>
<gene>
    <name evidence="2" type="ORF">HJ536_17495</name>
</gene>
<accession>A0A850Q8A9</accession>
<feature type="transmembrane region" description="Helical" evidence="1">
    <location>
        <begin position="12"/>
        <end position="35"/>
    </location>
</feature>
<proteinExistence type="predicted"/>
<feature type="transmembrane region" description="Helical" evidence="1">
    <location>
        <begin position="55"/>
        <end position="75"/>
    </location>
</feature>
<sequence>MRSTWLQRGGAGDLIVVFGGWALGAAPFAALTGPQDVLFVEDWREFGALPDLSGYARRTLLAFSFGVGAAGHWIAGYGDPFDRKIAVNGTLAPAEADHGIPPEMVEATAAGLSEASFARFCRRAGMDGAPQIDIADRQAELRAVIQRGRAPDVRFDRIWLSKRDRIMPPAAMEAAWAAQQNRVEWIDAPHVPFADRPTWEAWL</sequence>
<dbReference type="SUPFAM" id="SSF53474">
    <property type="entry name" value="alpha/beta-Hydrolases"/>
    <property type="match status" value="1"/>
</dbReference>
<reference evidence="2 3" key="1">
    <citation type="submission" date="2020-04" db="EMBL/GenBank/DDBJ databases">
        <title>Donghicola sp., a member of the Rhodobacteraceae family isolated from mangrove forest in Thailand.</title>
        <authorList>
            <person name="Charoenyingcharoen P."/>
            <person name="Yukphan P."/>
        </authorList>
    </citation>
    <scope>NUCLEOTIDE SEQUENCE [LARGE SCALE GENOMIC DNA]</scope>
    <source>
        <strain evidence="2 3">B5-SW-15</strain>
    </source>
</reference>
<dbReference type="InterPro" id="IPR029058">
    <property type="entry name" value="AB_hydrolase_fold"/>
</dbReference>
<keyword evidence="1" id="KW-0472">Membrane</keyword>
<evidence type="ECO:0000313" key="3">
    <source>
        <dbReference type="Proteomes" id="UP000592216"/>
    </source>
</evidence>
<dbReference type="EMBL" id="JABCJE010000011">
    <property type="protein sequence ID" value="NVO25154.1"/>
    <property type="molecule type" value="Genomic_DNA"/>
</dbReference>
<name>A0A850Q8A9_9RHOB</name>